<keyword evidence="3" id="KW-1003">Cell membrane</keyword>
<evidence type="ECO:0000256" key="8">
    <source>
        <dbReference type="SAM" id="Phobius"/>
    </source>
</evidence>
<protein>
    <submittedName>
        <fullName evidence="9">DedA family protein</fullName>
    </submittedName>
</protein>
<dbReference type="AlphaFoldDB" id="A0A6G7Y4V6"/>
<dbReference type="EMBL" id="CP049865">
    <property type="protein sequence ID" value="QIK71696.1"/>
    <property type="molecule type" value="Genomic_DNA"/>
</dbReference>
<feature type="compositionally biased region" description="Basic and acidic residues" evidence="7">
    <location>
        <begin position="1"/>
        <end position="10"/>
    </location>
</feature>
<dbReference type="PANTHER" id="PTHR42709:SF6">
    <property type="entry name" value="UNDECAPRENYL PHOSPHATE TRANSPORTER A"/>
    <property type="match status" value="1"/>
</dbReference>
<evidence type="ECO:0000256" key="7">
    <source>
        <dbReference type="SAM" id="MobiDB-lite"/>
    </source>
</evidence>
<evidence type="ECO:0000313" key="9">
    <source>
        <dbReference type="EMBL" id="QIK71696.1"/>
    </source>
</evidence>
<feature type="transmembrane region" description="Helical" evidence="8">
    <location>
        <begin position="73"/>
        <end position="96"/>
    </location>
</feature>
<evidence type="ECO:0000256" key="5">
    <source>
        <dbReference type="ARBA" id="ARBA00022989"/>
    </source>
</evidence>
<comment type="similarity">
    <text evidence="2">Belongs to the DedA family.</text>
</comment>
<keyword evidence="5 8" id="KW-1133">Transmembrane helix</keyword>
<evidence type="ECO:0000256" key="2">
    <source>
        <dbReference type="ARBA" id="ARBA00010792"/>
    </source>
</evidence>
<feature type="compositionally biased region" description="Low complexity" evidence="7">
    <location>
        <begin position="11"/>
        <end position="25"/>
    </location>
</feature>
<feature type="region of interest" description="Disordered" evidence="7">
    <location>
        <begin position="1"/>
        <end position="26"/>
    </location>
</feature>
<dbReference type="KEGG" id="prv:G7070_04685"/>
<dbReference type="InterPro" id="IPR051311">
    <property type="entry name" value="DedA_domain"/>
</dbReference>
<feature type="transmembrane region" description="Helical" evidence="8">
    <location>
        <begin position="159"/>
        <end position="182"/>
    </location>
</feature>
<organism evidence="9 10">
    <name type="scientific">Propioniciclava coleopterorum</name>
    <dbReference type="NCBI Taxonomy" id="2714937"/>
    <lineage>
        <taxon>Bacteria</taxon>
        <taxon>Bacillati</taxon>
        <taxon>Actinomycetota</taxon>
        <taxon>Actinomycetes</taxon>
        <taxon>Propionibacteriales</taxon>
        <taxon>Propionibacteriaceae</taxon>
        <taxon>Propioniciclava</taxon>
    </lineage>
</organism>
<keyword evidence="10" id="KW-1185">Reference proteome</keyword>
<evidence type="ECO:0000256" key="4">
    <source>
        <dbReference type="ARBA" id="ARBA00022692"/>
    </source>
</evidence>
<feature type="transmembrane region" description="Helical" evidence="8">
    <location>
        <begin position="47"/>
        <end position="67"/>
    </location>
</feature>
<evidence type="ECO:0000313" key="10">
    <source>
        <dbReference type="Proteomes" id="UP000501058"/>
    </source>
</evidence>
<keyword evidence="4 8" id="KW-0812">Transmembrane</keyword>
<evidence type="ECO:0000256" key="3">
    <source>
        <dbReference type="ARBA" id="ARBA00022475"/>
    </source>
</evidence>
<reference evidence="9 10" key="1">
    <citation type="submission" date="2020-03" db="EMBL/GenBank/DDBJ databases">
        <title>Propioniciclava sp. nov., isolated from Hydrophilus acuminatus.</title>
        <authorList>
            <person name="Hyun D.-W."/>
            <person name="Bae J.-W."/>
        </authorList>
    </citation>
    <scope>NUCLEOTIDE SEQUENCE [LARGE SCALE GENOMIC DNA]</scope>
    <source>
        <strain evidence="9 10">HDW11</strain>
    </source>
</reference>
<dbReference type="RefSeq" id="WP_166232349.1">
    <property type="nucleotide sequence ID" value="NZ_CP049865.1"/>
</dbReference>
<proteinExistence type="inferred from homology"/>
<feature type="transmembrane region" description="Helical" evidence="8">
    <location>
        <begin position="103"/>
        <end position="122"/>
    </location>
</feature>
<dbReference type="PANTHER" id="PTHR42709">
    <property type="entry name" value="ALKALINE PHOSPHATASE LIKE PROTEIN"/>
    <property type="match status" value="1"/>
</dbReference>
<comment type="subcellular location">
    <subcellularLocation>
        <location evidence="1">Cell membrane</location>
        <topology evidence="1">Multi-pass membrane protein</topology>
    </subcellularLocation>
</comment>
<feature type="transmembrane region" description="Helical" evidence="8">
    <location>
        <begin position="225"/>
        <end position="243"/>
    </location>
</feature>
<evidence type="ECO:0000256" key="1">
    <source>
        <dbReference type="ARBA" id="ARBA00004651"/>
    </source>
</evidence>
<gene>
    <name evidence="9" type="ORF">G7070_04685</name>
</gene>
<feature type="transmembrane region" description="Helical" evidence="8">
    <location>
        <begin position="189"/>
        <end position="210"/>
    </location>
</feature>
<keyword evidence="6 8" id="KW-0472">Membrane</keyword>
<dbReference type="GO" id="GO:0005886">
    <property type="term" value="C:plasma membrane"/>
    <property type="evidence" value="ECO:0007669"/>
    <property type="project" value="UniProtKB-SubCell"/>
</dbReference>
<sequence>MTEQPERDAARSANADDSPSASSADAEQEWWQAEGLPWKHKPGRADFACLTALSVAAVYGLVMLPLRPIMLGLAPHILGSLGYRTGLVLVGALAAVGDQWWPLVLLFGSLMSMKFDWIYWWAGKLWGRSILDIWVDGKSPRTQRRYERAWSWARRYETLAIVVTFLPIPIPAAVVYAALGAAGTSLRKFLTVGFLSALGTSAGYMALGYWIGEPAVAAVDTYGKYLWYVSIAIIVGMLAVYFYRARKQEAPQG</sequence>
<accession>A0A6G7Y4V6</accession>
<name>A0A6G7Y4V6_9ACTN</name>
<evidence type="ECO:0000256" key="6">
    <source>
        <dbReference type="ARBA" id="ARBA00023136"/>
    </source>
</evidence>
<dbReference type="Proteomes" id="UP000501058">
    <property type="component" value="Chromosome"/>
</dbReference>